<keyword evidence="2" id="KW-1185">Reference proteome</keyword>
<organism evidence="1 2">
    <name type="scientific">Cupriavidus numazuensis</name>
    <dbReference type="NCBI Taxonomy" id="221992"/>
    <lineage>
        <taxon>Bacteria</taxon>
        <taxon>Pseudomonadati</taxon>
        <taxon>Pseudomonadota</taxon>
        <taxon>Betaproteobacteria</taxon>
        <taxon>Burkholderiales</taxon>
        <taxon>Burkholderiaceae</taxon>
        <taxon>Cupriavidus</taxon>
    </lineage>
</organism>
<accession>A0ABM8TTU6</accession>
<comment type="caution">
    <text evidence="1">The sequence shown here is derived from an EMBL/GenBank/DDBJ whole genome shotgun (WGS) entry which is preliminary data.</text>
</comment>
<evidence type="ECO:0000313" key="2">
    <source>
        <dbReference type="Proteomes" id="UP000672657"/>
    </source>
</evidence>
<name>A0ABM8TTU6_9BURK</name>
<gene>
    <name evidence="1" type="ORF">LMG26411_07085</name>
</gene>
<reference evidence="1 2" key="1">
    <citation type="submission" date="2021-03" db="EMBL/GenBank/DDBJ databases">
        <authorList>
            <person name="Peeters C."/>
        </authorList>
    </citation>
    <scope>NUCLEOTIDE SEQUENCE [LARGE SCALE GENOMIC DNA]</scope>
    <source>
        <strain evidence="1 2">LMG 26411</strain>
    </source>
</reference>
<dbReference type="Proteomes" id="UP000672657">
    <property type="component" value="Unassembled WGS sequence"/>
</dbReference>
<proteinExistence type="predicted"/>
<protein>
    <submittedName>
        <fullName evidence="1">Uncharacterized protein</fullName>
    </submittedName>
</protein>
<evidence type="ECO:0000313" key="1">
    <source>
        <dbReference type="EMBL" id="CAG2159924.1"/>
    </source>
</evidence>
<sequence>MSAGIQQIAADMYVGIRHARTWTATANNGQEKNFCFAFNDLMIP</sequence>
<dbReference type="EMBL" id="CAJPVI010000068">
    <property type="protein sequence ID" value="CAG2159924.1"/>
    <property type="molecule type" value="Genomic_DNA"/>
</dbReference>